<feature type="transmembrane region" description="Helical" evidence="1">
    <location>
        <begin position="321"/>
        <end position="346"/>
    </location>
</feature>
<keyword evidence="3" id="KW-1185">Reference proteome</keyword>
<evidence type="ECO:0000256" key="1">
    <source>
        <dbReference type="SAM" id="Phobius"/>
    </source>
</evidence>
<feature type="transmembrane region" description="Helical" evidence="1">
    <location>
        <begin position="213"/>
        <end position="235"/>
    </location>
</feature>
<protein>
    <submittedName>
        <fullName evidence="2">Uncharacterized protein</fullName>
    </submittedName>
</protein>
<feature type="transmembrane region" description="Helical" evidence="1">
    <location>
        <begin position="358"/>
        <end position="375"/>
    </location>
</feature>
<feature type="transmembrane region" description="Helical" evidence="1">
    <location>
        <begin position="387"/>
        <end position="407"/>
    </location>
</feature>
<evidence type="ECO:0000313" key="3">
    <source>
        <dbReference type="Proteomes" id="UP000597762"/>
    </source>
</evidence>
<dbReference type="AlphaFoldDB" id="A0A812BTU6"/>
<feature type="transmembrane region" description="Helical" evidence="1">
    <location>
        <begin position="190"/>
        <end position="207"/>
    </location>
</feature>
<feature type="transmembrane region" description="Helical" evidence="1">
    <location>
        <begin position="295"/>
        <end position="315"/>
    </location>
</feature>
<keyword evidence="1" id="KW-1133">Transmembrane helix</keyword>
<reference evidence="2" key="1">
    <citation type="submission" date="2021-01" db="EMBL/GenBank/DDBJ databases">
        <authorList>
            <person name="Li R."/>
            <person name="Bekaert M."/>
        </authorList>
    </citation>
    <scope>NUCLEOTIDE SEQUENCE</scope>
    <source>
        <strain evidence="2">Farmed</strain>
    </source>
</reference>
<keyword evidence="1" id="KW-0472">Membrane</keyword>
<feature type="transmembrane region" description="Helical" evidence="1">
    <location>
        <begin position="159"/>
        <end position="178"/>
    </location>
</feature>
<sequence>MPTLILSFFLFDIDRDICFHFFFHIFLSFNFLFAYIISRTNTVYFPVPPITSSCSLHHPHPTRPSQLFYCGCHFSSSGQNRRESVGDWIGEELPSIFLFSGCMCVFNFSSVSHSVNQNSSNFSRKLFLSSLSKFAPSNSRRPSLSIFPFLSFPINTADFFSSIYCTWIFSLFFFIFFLTSADFFLRLQPNCIYFLAILLLQLFHFFLSYNYRFLSFLLLQINIFPFLLLQTLFFFLTTIDFFLSLITCSLSFYFSFFKHLFLSFILIFPKHFFIIIVACLHSFFSSFFLFQLARFLFVLLFCTVLPNNCSLFFFLSPNYGYFVFFSVLFPTTAASFSIFFNVCYYCKFGLSKAENRKIIENVRVNYLWIILPMTPNSCVCIDEDLHFYLVICGISCIFLNVSLYVSIH</sequence>
<name>A0A812BTU6_ACAPH</name>
<gene>
    <name evidence="2" type="ORF">SPHA_23909</name>
</gene>
<organism evidence="2 3">
    <name type="scientific">Acanthosepion pharaonis</name>
    <name type="common">Pharaoh cuttlefish</name>
    <name type="synonym">Sepia pharaonis</name>
    <dbReference type="NCBI Taxonomy" id="158019"/>
    <lineage>
        <taxon>Eukaryota</taxon>
        <taxon>Metazoa</taxon>
        <taxon>Spiralia</taxon>
        <taxon>Lophotrochozoa</taxon>
        <taxon>Mollusca</taxon>
        <taxon>Cephalopoda</taxon>
        <taxon>Coleoidea</taxon>
        <taxon>Decapodiformes</taxon>
        <taxon>Sepiida</taxon>
        <taxon>Sepiina</taxon>
        <taxon>Sepiidae</taxon>
        <taxon>Acanthosepion</taxon>
    </lineage>
</organism>
<feature type="transmembrane region" description="Helical" evidence="1">
    <location>
        <begin position="21"/>
        <end position="38"/>
    </location>
</feature>
<dbReference type="Proteomes" id="UP000597762">
    <property type="component" value="Unassembled WGS sequence"/>
</dbReference>
<evidence type="ECO:0000313" key="2">
    <source>
        <dbReference type="EMBL" id="CAE1243628.1"/>
    </source>
</evidence>
<dbReference type="EMBL" id="CAHIKZ030000887">
    <property type="protein sequence ID" value="CAE1243628.1"/>
    <property type="molecule type" value="Genomic_DNA"/>
</dbReference>
<comment type="caution">
    <text evidence="2">The sequence shown here is derived from an EMBL/GenBank/DDBJ whole genome shotgun (WGS) entry which is preliminary data.</text>
</comment>
<proteinExistence type="predicted"/>
<accession>A0A812BTU6</accession>
<keyword evidence="1" id="KW-0812">Transmembrane</keyword>